<feature type="transmembrane region" description="Helical" evidence="6">
    <location>
        <begin position="241"/>
        <end position="264"/>
    </location>
</feature>
<proteinExistence type="predicted"/>
<comment type="subcellular location">
    <subcellularLocation>
        <location evidence="1">Membrane</location>
        <topology evidence="1">Multi-pass membrane protein</topology>
    </subcellularLocation>
</comment>
<keyword evidence="3 6" id="KW-1133">Transmembrane helix</keyword>
<protein>
    <submittedName>
        <fullName evidence="8">Uncharacterized MFS-type transporter</fullName>
    </submittedName>
</protein>
<dbReference type="EMBL" id="CADCWH010000173">
    <property type="protein sequence ID" value="CAA9553288.1"/>
    <property type="molecule type" value="Genomic_DNA"/>
</dbReference>
<evidence type="ECO:0000313" key="8">
    <source>
        <dbReference type="EMBL" id="CAA9553288.1"/>
    </source>
</evidence>
<sequence>MRTGAGRPHYAWVIVAVTCLALVVAAGVRSAPGVLIVPLEEDQGWRRSGISLAISVGLVLFGLGGPVGGWITSRVGPRSLMIGGLALIVLSTATGAAVQSLWQFGATWGVLSGLGTGMVGAVLGATVANRWFVERRGLVLGAFGAATSAGQLMFVPLLVWLFGTIGWRGGSLVLAAIAAALLIPAFLLMRDDPESVGLRPFGAPEPDRTDPRPATMDALPPAIDDRDDEPVMRRARRSPEFWLLAGTFFICGATSNGLIGIHFIPHSVDHGVTEATAATALAMMGLFNFVGTLGSGWLTDRYDPRRLLATYYTFRGLSLFLLPTLDGFPGLGIFAVLFGLDYIATVPPTAALAADRFGRKHVGIVYGWIFFAHQMGAAGAAWLGGVSRDVFGDYTLAFLAGGTLAVLGGLLSLRIGRERRPDLQLAPA</sequence>
<organism evidence="8">
    <name type="scientific">uncultured Thermomicrobiales bacterium</name>
    <dbReference type="NCBI Taxonomy" id="1645740"/>
    <lineage>
        <taxon>Bacteria</taxon>
        <taxon>Pseudomonadati</taxon>
        <taxon>Thermomicrobiota</taxon>
        <taxon>Thermomicrobia</taxon>
        <taxon>Thermomicrobiales</taxon>
        <taxon>environmental samples</taxon>
    </lineage>
</organism>
<dbReference type="PROSITE" id="PS50850">
    <property type="entry name" value="MFS"/>
    <property type="match status" value="1"/>
</dbReference>
<dbReference type="AlphaFoldDB" id="A0A6J4UPY0"/>
<dbReference type="GO" id="GO:0022857">
    <property type="term" value="F:transmembrane transporter activity"/>
    <property type="evidence" value="ECO:0007669"/>
    <property type="project" value="InterPro"/>
</dbReference>
<dbReference type="InterPro" id="IPR020846">
    <property type="entry name" value="MFS_dom"/>
</dbReference>
<feature type="transmembrane region" description="Helical" evidence="6">
    <location>
        <begin position="49"/>
        <end position="68"/>
    </location>
</feature>
<dbReference type="CDD" id="cd17355">
    <property type="entry name" value="MFS_YcxA_like"/>
    <property type="match status" value="1"/>
</dbReference>
<dbReference type="PANTHER" id="PTHR11360:SF284">
    <property type="entry name" value="EG:103B4.3 PROTEIN-RELATED"/>
    <property type="match status" value="1"/>
</dbReference>
<evidence type="ECO:0000256" key="6">
    <source>
        <dbReference type="SAM" id="Phobius"/>
    </source>
</evidence>
<feature type="transmembrane region" description="Helical" evidence="6">
    <location>
        <begin position="108"/>
        <end position="128"/>
    </location>
</feature>
<feature type="transmembrane region" description="Helical" evidence="6">
    <location>
        <begin position="365"/>
        <end position="384"/>
    </location>
</feature>
<reference evidence="8" key="1">
    <citation type="submission" date="2020-02" db="EMBL/GenBank/DDBJ databases">
        <authorList>
            <person name="Meier V. D."/>
        </authorList>
    </citation>
    <scope>NUCLEOTIDE SEQUENCE</scope>
    <source>
        <strain evidence="8">AVDCRST_MAG70</strain>
    </source>
</reference>
<keyword evidence="2 6" id="KW-0812">Transmembrane</keyword>
<name>A0A6J4UPY0_9BACT</name>
<feature type="domain" description="Major facilitator superfamily (MFS) profile" evidence="7">
    <location>
        <begin position="13"/>
        <end position="420"/>
    </location>
</feature>
<feature type="transmembrane region" description="Helical" evidence="6">
    <location>
        <begin position="331"/>
        <end position="353"/>
    </location>
</feature>
<dbReference type="Gene3D" id="1.20.1250.20">
    <property type="entry name" value="MFS general substrate transporter like domains"/>
    <property type="match status" value="2"/>
</dbReference>
<dbReference type="InterPro" id="IPR005829">
    <property type="entry name" value="Sugar_transporter_CS"/>
</dbReference>
<dbReference type="InterPro" id="IPR050327">
    <property type="entry name" value="Proton-linked_MCT"/>
</dbReference>
<dbReference type="SUPFAM" id="SSF103473">
    <property type="entry name" value="MFS general substrate transporter"/>
    <property type="match status" value="1"/>
</dbReference>
<accession>A0A6J4UPY0</accession>
<evidence type="ECO:0000256" key="4">
    <source>
        <dbReference type="ARBA" id="ARBA00023136"/>
    </source>
</evidence>
<feature type="transmembrane region" description="Helical" evidence="6">
    <location>
        <begin position="307"/>
        <end position="325"/>
    </location>
</feature>
<evidence type="ECO:0000256" key="1">
    <source>
        <dbReference type="ARBA" id="ARBA00004141"/>
    </source>
</evidence>
<dbReference type="GO" id="GO:0016020">
    <property type="term" value="C:membrane"/>
    <property type="evidence" value="ECO:0007669"/>
    <property type="project" value="UniProtKB-SubCell"/>
</dbReference>
<dbReference type="Pfam" id="PF07690">
    <property type="entry name" value="MFS_1"/>
    <property type="match status" value="1"/>
</dbReference>
<feature type="transmembrane region" description="Helical" evidence="6">
    <location>
        <begin position="396"/>
        <end position="415"/>
    </location>
</feature>
<evidence type="ECO:0000256" key="2">
    <source>
        <dbReference type="ARBA" id="ARBA00022692"/>
    </source>
</evidence>
<feature type="transmembrane region" description="Helical" evidence="6">
    <location>
        <begin position="140"/>
        <end position="163"/>
    </location>
</feature>
<feature type="region of interest" description="Disordered" evidence="5">
    <location>
        <begin position="200"/>
        <end position="221"/>
    </location>
</feature>
<feature type="transmembrane region" description="Helical" evidence="6">
    <location>
        <begin position="169"/>
        <end position="189"/>
    </location>
</feature>
<feature type="transmembrane region" description="Helical" evidence="6">
    <location>
        <begin position="80"/>
        <end position="102"/>
    </location>
</feature>
<dbReference type="PROSITE" id="PS00216">
    <property type="entry name" value="SUGAR_TRANSPORT_1"/>
    <property type="match status" value="1"/>
</dbReference>
<dbReference type="InterPro" id="IPR036259">
    <property type="entry name" value="MFS_trans_sf"/>
</dbReference>
<dbReference type="InterPro" id="IPR011701">
    <property type="entry name" value="MFS"/>
</dbReference>
<keyword evidence="4 6" id="KW-0472">Membrane</keyword>
<evidence type="ECO:0000256" key="5">
    <source>
        <dbReference type="SAM" id="MobiDB-lite"/>
    </source>
</evidence>
<evidence type="ECO:0000259" key="7">
    <source>
        <dbReference type="PROSITE" id="PS50850"/>
    </source>
</evidence>
<feature type="transmembrane region" description="Helical" evidence="6">
    <location>
        <begin position="276"/>
        <end position="298"/>
    </location>
</feature>
<evidence type="ECO:0000256" key="3">
    <source>
        <dbReference type="ARBA" id="ARBA00022989"/>
    </source>
</evidence>
<gene>
    <name evidence="8" type="ORF">AVDCRST_MAG70-1103</name>
</gene>
<dbReference type="PANTHER" id="PTHR11360">
    <property type="entry name" value="MONOCARBOXYLATE TRANSPORTER"/>
    <property type="match status" value="1"/>
</dbReference>